<dbReference type="GO" id="GO:0008168">
    <property type="term" value="F:methyltransferase activity"/>
    <property type="evidence" value="ECO:0007669"/>
    <property type="project" value="UniProtKB-KW"/>
</dbReference>
<evidence type="ECO:0000313" key="5">
    <source>
        <dbReference type="EMBL" id="MBB4842902.1"/>
    </source>
</evidence>
<protein>
    <submittedName>
        <fullName evidence="5">SAM-dependent methyltransferase</fullName>
    </submittedName>
</protein>
<dbReference type="InterPro" id="IPR029063">
    <property type="entry name" value="SAM-dependent_MTases_sf"/>
</dbReference>
<dbReference type="PANTHER" id="PTHR43464:SF19">
    <property type="entry name" value="UBIQUINONE BIOSYNTHESIS O-METHYLTRANSFERASE, MITOCHONDRIAL"/>
    <property type="match status" value="1"/>
</dbReference>
<feature type="domain" description="Methyltransferase" evidence="4">
    <location>
        <begin position="44"/>
        <end position="132"/>
    </location>
</feature>
<accession>A0A840L8A7</accession>
<dbReference type="RefSeq" id="WP_184297620.1">
    <property type="nucleotide sequence ID" value="NZ_JACHLP010000002.1"/>
</dbReference>
<keyword evidence="3" id="KW-0949">S-adenosyl-L-methionine</keyword>
<name>A0A840L8A7_9BURK</name>
<proteinExistence type="predicted"/>
<reference evidence="5 6" key="1">
    <citation type="submission" date="2020-08" db="EMBL/GenBank/DDBJ databases">
        <title>Functional genomics of gut bacteria from endangered species of beetles.</title>
        <authorList>
            <person name="Carlos-Shanley C."/>
        </authorList>
    </citation>
    <scope>NUCLEOTIDE SEQUENCE [LARGE SCALE GENOMIC DNA]</scope>
    <source>
        <strain evidence="5 6">S00239</strain>
    </source>
</reference>
<dbReference type="CDD" id="cd02440">
    <property type="entry name" value="AdoMet_MTases"/>
    <property type="match status" value="1"/>
</dbReference>
<evidence type="ECO:0000256" key="3">
    <source>
        <dbReference type="ARBA" id="ARBA00022691"/>
    </source>
</evidence>
<evidence type="ECO:0000313" key="6">
    <source>
        <dbReference type="Proteomes" id="UP000562027"/>
    </source>
</evidence>
<keyword evidence="1 5" id="KW-0489">Methyltransferase</keyword>
<dbReference type="InterPro" id="IPR041698">
    <property type="entry name" value="Methyltransf_25"/>
</dbReference>
<sequence length="227" mass="24477">MGEFAGSGPGEQTNDGCSVEFYCRQPYLGELDEIMALLPANSSVLELGCGTGRLAAHLAEAGHRVVGVDDSAAMLSHLPPSVTGVQASIETMDLSPQRFDVVLLPSHLINHPDAAVRAAFVRCAARHLAPAGVFYLKRHDPSWLRMVQTGFLAEKNGVKYSAEAVRRQGDLLSITLVYQAFGERWTQSFTAEALEAGAIEALLAEQGFGPVQWLGEQRLWAAARLMA</sequence>
<dbReference type="Gene3D" id="3.40.50.150">
    <property type="entry name" value="Vaccinia Virus protein VP39"/>
    <property type="match status" value="1"/>
</dbReference>
<gene>
    <name evidence="5" type="ORF">HNP55_001417</name>
</gene>
<comment type="caution">
    <text evidence="5">The sequence shown here is derived from an EMBL/GenBank/DDBJ whole genome shotgun (WGS) entry which is preliminary data.</text>
</comment>
<evidence type="ECO:0000256" key="1">
    <source>
        <dbReference type="ARBA" id="ARBA00022603"/>
    </source>
</evidence>
<evidence type="ECO:0000256" key="2">
    <source>
        <dbReference type="ARBA" id="ARBA00022679"/>
    </source>
</evidence>
<organism evidence="5 6">
    <name type="scientific">Roseateles oligotrophus</name>
    <dbReference type="NCBI Taxonomy" id="1769250"/>
    <lineage>
        <taxon>Bacteria</taxon>
        <taxon>Pseudomonadati</taxon>
        <taxon>Pseudomonadota</taxon>
        <taxon>Betaproteobacteria</taxon>
        <taxon>Burkholderiales</taxon>
        <taxon>Sphaerotilaceae</taxon>
        <taxon>Roseateles</taxon>
    </lineage>
</organism>
<dbReference type="Pfam" id="PF13649">
    <property type="entry name" value="Methyltransf_25"/>
    <property type="match status" value="1"/>
</dbReference>
<keyword evidence="6" id="KW-1185">Reference proteome</keyword>
<evidence type="ECO:0000259" key="4">
    <source>
        <dbReference type="Pfam" id="PF13649"/>
    </source>
</evidence>
<dbReference type="Proteomes" id="UP000562027">
    <property type="component" value="Unassembled WGS sequence"/>
</dbReference>
<dbReference type="EMBL" id="JACHLP010000002">
    <property type="protein sequence ID" value="MBB4842902.1"/>
    <property type="molecule type" value="Genomic_DNA"/>
</dbReference>
<dbReference type="GO" id="GO:0032259">
    <property type="term" value="P:methylation"/>
    <property type="evidence" value="ECO:0007669"/>
    <property type="project" value="UniProtKB-KW"/>
</dbReference>
<dbReference type="AlphaFoldDB" id="A0A840L8A7"/>
<dbReference type="PANTHER" id="PTHR43464">
    <property type="entry name" value="METHYLTRANSFERASE"/>
    <property type="match status" value="1"/>
</dbReference>
<dbReference type="SUPFAM" id="SSF53335">
    <property type="entry name" value="S-adenosyl-L-methionine-dependent methyltransferases"/>
    <property type="match status" value="1"/>
</dbReference>
<keyword evidence="2 5" id="KW-0808">Transferase</keyword>